<evidence type="ECO:0000259" key="9">
    <source>
        <dbReference type="Pfam" id="PF00884"/>
    </source>
</evidence>
<evidence type="ECO:0000313" key="11">
    <source>
        <dbReference type="Proteomes" id="UP001487740"/>
    </source>
</evidence>
<dbReference type="GO" id="GO:0004065">
    <property type="term" value="F:arylsulfatase activity"/>
    <property type="evidence" value="ECO:0007669"/>
    <property type="project" value="TreeGrafter"/>
</dbReference>
<feature type="domain" description="Sulfatase N-terminal" evidence="9">
    <location>
        <begin position="668"/>
        <end position="1069"/>
    </location>
</feature>
<keyword evidence="8" id="KW-1133">Transmembrane helix</keyword>
<evidence type="ECO:0000256" key="5">
    <source>
        <dbReference type="ARBA" id="ARBA00022837"/>
    </source>
</evidence>
<feature type="region of interest" description="Disordered" evidence="7">
    <location>
        <begin position="521"/>
        <end position="558"/>
    </location>
</feature>
<dbReference type="InterPro" id="IPR050738">
    <property type="entry name" value="Sulfatase"/>
</dbReference>
<keyword evidence="11" id="KW-1185">Reference proteome</keyword>
<feature type="compositionally biased region" description="Pro residues" evidence="7">
    <location>
        <begin position="524"/>
        <end position="540"/>
    </location>
</feature>
<protein>
    <recommendedName>
        <fullName evidence="9">Sulfatase N-terminal domain-containing protein</fullName>
    </recommendedName>
</protein>
<dbReference type="InterPro" id="IPR024607">
    <property type="entry name" value="Sulfatase_CS"/>
</dbReference>
<evidence type="ECO:0000256" key="7">
    <source>
        <dbReference type="SAM" id="MobiDB-lite"/>
    </source>
</evidence>
<gene>
    <name evidence="10" type="ORF">O3P69_014276</name>
</gene>
<feature type="region of interest" description="Disordered" evidence="7">
    <location>
        <begin position="30"/>
        <end position="53"/>
    </location>
</feature>
<feature type="compositionally biased region" description="Basic residues" evidence="7">
    <location>
        <begin position="42"/>
        <end position="51"/>
    </location>
</feature>
<comment type="similarity">
    <text evidence="2">Belongs to the sulfatase family.</text>
</comment>
<evidence type="ECO:0000256" key="1">
    <source>
        <dbReference type="ARBA" id="ARBA00001913"/>
    </source>
</evidence>
<evidence type="ECO:0000256" key="6">
    <source>
        <dbReference type="SAM" id="Coils"/>
    </source>
</evidence>
<dbReference type="PROSITE" id="PS00523">
    <property type="entry name" value="SULFATASE_1"/>
    <property type="match status" value="1"/>
</dbReference>
<keyword evidence="8" id="KW-0472">Membrane</keyword>
<dbReference type="InterPro" id="IPR017850">
    <property type="entry name" value="Alkaline_phosphatase_core_sf"/>
</dbReference>
<keyword evidence="4" id="KW-0378">Hydrolase</keyword>
<reference evidence="10 11" key="1">
    <citation type="submission" date="2023-03" db="EMBL/GenBank/DDBJ databases">
        <title>High-quality genome of Scylla paramamosain provides insights in environmental adaptation.</title>
        <authorList>
            <person name="Zhang L."/>
        </authorList>
    </citation>
    <scope>NUCLEOTIDE SEQUENCE [LARGE SCALE GENOMIC DNA]</scope>
    <source>
        <strain evidence="10">LZ_2023a</strain>
        <tissue evidence="10">Muscle</tissue>
    </source>
</reference>
<dbReference type="GO" id="GO:0046872">
    <property type="term" value="F:metal ion binding"/>
    <property type="evidence" value="ECO:0007669"/>
    <property type="project" value="UniProtKB-KW"/>
</dbReference>
<feature type="coiled-coil region" evidence="6">
    <location>
        <begin position="204"/>
        <end position="358"/>
    </location>
</feature>
<evidence type="ECO:0000256" key="2">
    <source>
        <dbReference type="ARBA" id="ARBA00008779"/>
    </source>
</evidence>
<organism evidence="10 11">
    <name type="scientific">Scylla paramamosain</name>
    <name type="common">Mud crab</name>
    <dbReference type="NCBI Taxonomy" id="85552"/>
    <lineage>
        <taxon>Eukaryota</taxon>
        <taxon>Metazoa</taxon>
        <taxon>Ecdysozoa</taxon>
        <taxon>Arthropoda</taxon>
        <taxon>Crustacea</taxon>
        <taxon>Multicrustacea</taxon>
        <taxon>Malacostraca</taxon>
        <taxon>Eumalacostraca</taxon>
        <taxon>Eucarida</taxon>
        <taxon>Decapoda</taxon>
        <taxon>Pleocyemata</taxon>
        <taxon>Brachyura</taxon>
        <taxon>Eubrachyura</taxon>
        <taxon>Portunoidea</taxon>
        <taxon>Portunidae</taxon>
        <taxon>Portuninae</taxon>
        <taxon>Scylla</taxon>
    </lineage>
</organism>
<dbReference type="PANTHER" id="PTHR42693">
    <property type="entry name" value="ARYLSULFATASE FAMILY MEMBER"/>
    <property type="match status" value="1"/>
</dbReference>
<dbReference type="Pfam" id="PF14707">
    <property type="entry name" value="Sulfatase_C"/>
    <property type="match status" value="1"/>
</dbReference>
<dbReference type="InterPro" id="IPR000917">
    <property type="entry name" value="Sulfatase_N"/>
</dbReference>
<dbReference type="Pfam" id="PF00884">
    <property type="entry name" value="Sulfatase"/>
    <property type="match status" value="1"/>
</dbReference>
<keyword evidence="5" id="KW-0106">Calcium</keyword>
<dbReference type="PANTHER" id="PTHR42693:SF49">
    <property type="entry name" value="SULFATASE N-TERMINAL DOMAIN-CONTAINING PROTEIN"/>
    <property type="match status" value="1"/>
</dbReference>
<comment type="cofactor">
    <cofactor evidence="1">
        <name>Ca(2+)</name>
        <dbReference type="ChEBI" id="CHEBI:29108"/>
    </cofactor>
</comment>
<keyword evidence="3" id="KW-0479">Metal-binding</keyword>
<dbReference type="Gene3D" id="1.10.287.550">
    <property type="entry name" value="Helix hairpin bin"/>
    <property type="match status" value="1"/>
</dbReference>
<name>A0AAW0TAS4_SCYPA</name>
<keyword evidence="8" id="KW-0812">Transmembrane</keyword>
<evidence type="ECO:0000256" key="4">
    <source>
        <dbReference type="ARBA" id="ARBA00022801"/>
    </source>
</evidence>
<evidence type="ECO:0000313" key="10">
    <source>
        <dbReference type="EMBL" id="KAK8384584.1"/>
    </source>
</evidence>
<feature type="transmembrane region" description="Helical" evidence="8">
    <location>
        <begin position="853"/>
        <end position="873"/>
    </location>
</feature>
<dbReference type="EMBL" id="JARAKH010000034">
    <property type="protein sequence ID" value="KAK8384584.1"/>
    <property type="molecule type" value="Genomic_DNA"/>
</dbReference>
<comment type="caution">
    <text evidence="10">The sequence shown here is derived from an EMBL/GenBank/DDBJ whole genome shotgun (WGS) entry which is preliminary data.</text>
</comment>
<dbReference type="Gene3D" id="3.40.720.10">
    <property type="entry name" value="Alkaline Phosphatase, subunit A"/>
    <property type="match status" value="1"/>
</dbReference>
<feature type="transmembrane region" description="Helical" evidence="8">
    <location>
        <begin position="829"/>
        <end position="846"/>
    </location>
</feature>
<evidence type="ECO:0000256" key="3">
    <source>
        <dbReference type="ARBA" id="ARBA00022723"/>
    </source>
</evidence>
<dbReference type="Proteomes" id="UP001487740">
    <property type="component" value="Unassembled WGS sequence"/>
</dbReference>
<sequence length="1227" mass="135629">MFPEASVRMDVADSLRYREAVARLKQLLYDEPPPEEPPSPLHHLHHPHHPPGRGDGGGAWRWLLELLHHQEDLITQLEKENEFLKKEVVSVGDGLRKLAEDNQDLHRRLSSTLTQALEEAGSESISSSPAAGSITPTAALLSCLLIISSSSFCSYGQKEALQEEVARMEEALAAVSRREKEALTRLSHALALAEHTQAQTSQVRASSESAIEKLSADLTTAQQEAGRLRAQLDEAEARRVREAGARDRQTREAENKIGALKAEREEQERRLTQLREEAREADRKVIDLEYDLQTAEETKRRLEDQLEEQRRHALDATTRLDQILLSRSGEAAAGAARARDLEERLDAAREDTAKLLQAVTALAKGGGRVGETHSTDDVKSERLAAGQELQEALEALHARHEEDVAGVESAAKHQSEATDALRQELAALREQLARDNETHRETLAQKDTQATALRQELQEAREEVVRAREQLRACGGLYQRAMDAVRDKEAESAELLARVRASQQERQCLLQETAMLRRVIAATGPPPPPSQSPPHSPHPVPNTHIPSPTSPIHARPSSPATRILTEETREEKNHEKEAGLVSQLAADELFRNVTVAPGVTLFHMYQSPCVVIIPRLGRFLLTRKAMKWAAVAVAVIVLTGAAADNGHEAQETEKQSETVKSNEQRRPPNIVILVADDLGIGDLGCYGNNTLKTPNIDSLAKGGMQLTHHLAAAGLCSPSRAALLTGRYPARYGMVGQKNAPSVVVQVASKVGLPLEEITLAEALAAANYTTAAVGKWHLGSGCGLLGKGCLAAQQHGFHHFFGLPLTLLNDYASTQPFFYFPCDGSDPFYQILLTVAVVSVVTLWWQCGRHPLLLFICFCVLSTVFSITWFFYTHYGFHTDKWWKVSPWMNRHLNNILIEDGVVLQQPVKLEGLSQQLASHSVGLIAKYARDEQPFFLYHSFAHVHTPMFTVPQMAGRSAQGRYGDNVEEMDAALGEILAALHEHNLEDNTIVYFVSDHGAHLEAIDEDGQRSGGYNGLFKGGKGMGAAEGGIRVPGIYRWPGHILAGVKVDAPTSLLDTLPTILELAGLPPLHELLPHLPYRELDGMSITDVLTKNAHAPSRTLIHHCDRNIHALRFIYEENVFKMHLAGNKWKPGSTQCGWGSNVFCSCYDVEDYSQEPRLYNLRQDPYEDSPIPVGSSKYNQIVGIMLQFLAEWQARVSYPPSMFSSVSDTALSPWLQPFRIPS</sequence>
<keyword evidence="6" id="KW-0175">Coiled coil</keyword>
<dbReference type="AlphaFoldDB" id="A0AAW0TAS4"/>
<evidence type="ECO:0000256" key="8">
    <source>
        <dbReference type="SAM" id="Phobius"/>
    </source>
</evidence>
<dbReference type="SUPFAM" id="SSF53649">
    <property type="entry name" value="Alkaline phosphatase-like"/>
    <property type="match status" value="1"/>
</dbReference>
<dbReference type="Gene3D" id="3.30.1120.10">
    <property type="match status" value="1"/>
</dbReference>
<proteinExistence type="inferred from homology"/>
<accession>A0AAW0TAS4</accession>
<feature type="coiled-coil region" evidence="6">
    <location>
        <begin position="411"/>
        <end position="505"/>
    </location>
</feature>